<keyword evidence="2" id="KW-1185">Reference proteome</keyword>
<evidence type="ECO:0000313" key="2">
    <source>
        <dbReference type="Proteomes" id="UP000326702"/>
    </source>
</evidence>
<proteinExistence type="predicted"/>
<accession>A0A5P9QE98</accession>
<dbReference type="RefSeq" id="WP_036947571.1">
    <property type="nucleotide sequence ID" value="NZ_BAABIH010000016.1"/>
</dbReference>
<dbReference type="OrthoDB" id="4868576at2"/>
<dbReference type="EMBL" id="CP045529">
    <property type="protein sequence ID" value="QFU99784.1"/>
    <property type="molecule type" value="Genomic_DNA"/>
</dbReference>
<dbReference type="Proteomes" id="UP000326702">
    <property type="component" value="Chromosome"/>
</dbReference>
<dbReference type="KEGG" id="lxl:KDY119_03320"/>
<protein>
    <submittedName>
        <fullName evidence="1">Uncharacterized protein</fullName>
    </submittedName>
</protein>
<dbReference type="AlphaFoldDB" id="A0A5P9QE98"/>
<sequence>MLTWGRSWGNQELVLDGTTVGRFDTATFRERATVHLGTETWEYARQPGGGILGTGPVGSPTPFQLGATRRSFFSYAWDVATPAARYELEQGLFSTAFQVLRGGVQIGEARRAGVMTNRFSLVVPPDVPLQDQSFLLWVVEASARRRSHGSTASAG</sequence>
<organism evidence="1 2">
    <name type="scientific">Luteimicrobium xylanilyticum</name>
    <dbReference type="NCBI Taxonomy" id="1133546"/>
    <lineage>
        <taxon>Bacteria</taxon>
        <taxon>Bacillati</taxon>
        <taxon>Actinomycetota</taxon>
        <taxon>Actinomycetes</taxon>
        <taxon>Micrococcales</taxon>
        <taxon>Luteimicrobium</taxon>
    </lineage>
</organism>
<gene>
    <name evidence="1" type="ORF">KDY119_03320</name>
</gene>
<name>A0A5P9QE98_9MICO</name>
<evidence type="ECO:0000313" key="1">
    <source>
        <dbReference type="EMBL" id="QFU99784.1"/>
    </source>
</evidence>
<reference evidence="1 2" key="1">
    <citation type="submission" date="2019-10" db="EMBL/GenBank/DDBJ databases">
        <title>Genome sequence of Luteimicrobium xylanilyticum HY-24.</title>
        <authorList>
            <person name="Kim D.Y."/>
            <person name="Park H.-Y."/>
        </authorList>
    </citation>
    <scope>NUCLEOTIDE SEQUENCE [LARGE SCALE GENOMIC DNA]</scope>
    <source>
        <strain evidence="1 2">HY-24</strain>
    </source>
</reference>